<dbReference type="SUPFAM" id="SSF53649">
    <property type="entry name" value="Alkaline phosphatase-like"/>
    <property type="match status" value="2"/>
</dbReference>
<accession>A0A5A5TIE1</accession>
<evidence type="ECO:0000313" key="1">
    <source>
        <dbReference type="EMBL" id="GCF10968.1"/>
    </source>
</evidence>
<organism evidence="1 2">
    <name type="scientific">Dictyobacter arantiisoli</name>
    <dbReference type="NCBI Taxonomy" id="2014874"/>
    <lineage>
        <taxon>Bacteria</taxon>
        <taxon>Bacillati</taxon>
        <taxon>Chloroflexota</taxon>
        <taxon>Ktedonobacteria</taxon>
        <taxon>Ktedonobacterales</taxon>
        <taxon>Dictyobacteraceae</taxon>
        <taxon>Dictyobacter</taxon>
    </lineage>
</organism>
<gene>
    <name evidence="1" type="ORF">KDI_45320</name>
</gene>
<dbReference type="AlphaFoldDB" id="A0A5A5TIE1"/>
<dbReference type="Gene3D" id="3.40.720.10">
    <property type="entry name" value="Alkaline Phosphatase, subunit A"/>
    <property type="match status" value="2"/>
</dbReference>
<comment type="caution">
    <text evidence="1">The sequence shown here is derived from an EMBL/GenBank/DDBJ whole genome shotgun (WGS) entry which is preliminary data.</text>
</comment>
<protein>
    <submittedName>
        <fullName evidence="1">Uncharacterized protein</fullName>
    </submittedName>
</protein>
<dbReference type="Proteomes" id="UP000322530">
    <property type="component" value="Unassembled WGS sequence"/>
</dbReference>
<dbReference type="EMBL" id="BIXY01000089">
    <property type="protein sequence ID" value="GCF10968.1"/>
    <property type="molecule type" value="Genomic_DNA"/>
</dbReference>
<dbReference type="InterPro" id="IPR017850">
    <property type="entry name" value="Alkaline_phosphatase_core_sf"/>
</dbReference>
<evidence type="ECO:0000313" key="2">
    <source>
        <dbReference type="Proteomes" id="UP000322530"/>
    </source>
</evidence>
<sequence length="713" mass="76434">MRRSTTLFWMSGLAVVLILALFVGTGTLQGQQASARAAVNSCTLNSPAGNVQHVIYLQFDNVHLTRDNPNIPSDLEQMPNLLNFVKNNGTMLAKNHTPLIAHTGDDILTSLTGVYGERHGVSVSNSYRYYNTDGSTSSTPAFTYWTAPVSATNPTYNMLSAPNTNAPAPWVPYTRAGCNVGSVATANTVLENIGTDIPTVFGANSPEAAEVKVNPAQATSDFVGIGIHCAQNNALCATSTHARADILPDEPGGYTGYQALFGHKYVASQIHPNGPLTDLNGNIIQDNNGHVGFPGFDSMTPAVSLSYVADMQEHGVPVTYAYLSDAHDPHPSTGSAYGPGQAGYVAALKAYDDAFGKFFTRLQADGINAHNTLFVFTADEGDHFVGSAPTPANCDGVTVPCTYNQVGEVNGNLTGLLATQKNITTPFTVHADSAPTIYLTGQPARTAPVTRTFEQALAEITATNPYTGKTEKITHSLADPVEMQLLHMVTADPTRTPTLTLFAKPDYYLYAGAPNCIQPCIQAESAFAWNHGDVSPDINTTWLGLVGPGIQNQQLNTTTWADHADIRPTMLALLGLKDDYVHDGRVLFEVITHQALPPAVRANRAFYEQIAQLYKQINAPVGKLGLSSLEISTRALQSHSANDQTYTTLENQLQLITTHRNTLAKQMITVLENAAFGTANPVATIANPNHQQAQSLFNQGQQLLKQAQKLAAN</sequence>
<dbReference type="RefSeq" id="WP_149403821.1">
    <property type="nucleotide sequence ID" value="NZ_BIXY01000089.1"/>
</dbReference>
<dbReference type="OrthoDB" id="8170501at2"/>
<keyword evidence="2" id="KW-1185">Reference proteome</keyword>
<reference evidence="1 2" key="1">
    <citation type="submission" date="2019-01" db="EMBL/GenBank/DDBJ databases">
        <title>Draft genome sequence of Dictyobacter sp. Uno17.</title>
        <authorList>
            <person name="Wang C.M."/>
            <person name="Zheng Y."/>
            <person name="Sakai Y."/>
            <person name="Abe K."/>
            <person name="Yokota A."/>
            <person name="Yabe S."/>
        </authorList>
    </citation>
    <scope>NUCLEOTIDE SEQUENCE [LARGE SCALE GENOMIC DNA]</scope>
    <source>
        <strain evidence="1 2">Uno17</strain>
    </source>
</reference>
<proteinExistence type="predicted"/>
<name>A0A5A5TIE1_9CHLR</name>